<gene>
    <name evidence="1" type="ORF">SAMN04515673_11510</name>
</gene>
<dbReference type="EMBL" id="FOYI01000015">
    <property type="protein sequence ID" value="SFR18895.1"/>
    <property type="molecule type" value="Genomic_DNA"/>
</dbReference>
<dbReference type="Proteomes" id="UP000199302">
    <property type="component" value="Unassembled WGS sequence"/>
</dbReference>
<evidence type="ECO:0008006" key="3">
    <source>
        <dbReference type="Google" id="ProtNLM"/>
    </source>
</evidence>
<accession>A0A1I6EMI4</accession>
<sequence>MPGGRVDFALFGGVRQPSVFIEVKGVGRAGSGDKQLFEYAFHQGVPICVLTDGREWSFYYPPGEGDYSQRRVQKLHLVERDENQLEETFRRYLQRERVRTGEARDAVDLDFRDLRSRREAQRSIPQAWQSLVGEPEELLVELLQDQTEAISGVRPSSTAVLAFLQSLSLTSSVEQPVAPKAVEASVRPSVPANLVMSSNTNNSSNSGSREVTFELFGETRTTNTAKSALVEILGEIAKRYPDRMLDIAHGARGKSRNHIARSPEEIYPKRPDLARAEEIFDGWLIGTNIANREKLRIIQAACNAVGLTLGKDVVIDFPNA</sequence>
<keyword evidence="2" id="KW-1185">Reference proteome</keyword>
<organism evidence="1 2">
    <name type="scientific">Poseidonocella sedimentorum</name>
    <dbReference type="NCBI Taxonomy" id="871652"/>
    <lineage>
        <taxon>Bacteria</taxon>
        <taxon>Pseudomonadati</taxon>
        <taxon>Pseudomonadota</taxon>
        <taxon>Alphaproteobacteria</taxon>
        <taxon>Rhodobacterales</taxon>
        <taxon>Roseobacteraceae</taxon>
        <taxon>Poseidonocella</taxon>
    </lineage>
</organism>
<evidence type="ECO:0000313" key="2">
    <source>
        <dbReference type="Proteomes" id="UP000199302"/>
    </source>
</evidence>
<proteinExistence type="predicted"/>
<evidence type="ECO:0000313" key="1">
    <source>
        <dbReference type="EMBL" id="SFR18895.1"/>
    </source>
</evidence>
<protein>
    <recommendedName>
        <fullName evidence="3">Type I restriction enzyme R protein N terminus (HSDR_N)</fullName>
    </recommendedName>
</protein>
<dbReference type="AlphaFoldDB" id="A0A1I6EMI4"/>
<name>A0A1I6EMI4_9RHOB</name>
<reference evidence="1 2" key="1">
    <citation type="submission" date="2016-10" db="EMBL/GenBank/DDBJ databases">
        <authorList>
            <person name="de Groot N.N."/>
        </authorList>
    </citation>
    <scope>NUCLEOTIDE SEQUENCE [LARGE SCALE GENOMIC DNA]</scope>
    <source>
        <strain evidence="2">KMM 9023,NRIC 0796,JCM 17311,KCTC 23692</strain>
    </source>
</reference>